<dbReference type="CDD" id="cd00268">
    <property type="entry name" value="DEADc"/>
    <property type="match status" value="1"/>
</dbReference>
<keyword evidence="3 7" id="KW-0347">Helicase</keyword>
<dbReference type="InterPro" id="IPR050079">
    <property type="entry name" value="DEAD_box_RNA_helicase"/>
</dbReference>
<reference evidence="12 13" key="1">
    <citation type="journal article" date="2016" name="Nat. Commun.">
        <title>Thousands of microbial genomes shed light on interconnected biogeochemical processes in an aquifer system.</title>
        <authorList>
            <person name="Anantharaman K."/>
            <person name="Brown C.T."/>
            <person name="Hug L.A."/>
            <person name="Sharon I."/>
            <person name="Castelle C.J."/>
            <person name="Probst A.J."/>
            <person name="Thomas B.C."/>
            <person name="Singh A."/>
            <person name="Wilkins M.J."/>
            <person name="Karaoz U."/>
            <person name="Brodie E.L."/>
            <person name="Williams K.H."/>
            <person name="Hubbard S.S."/>
            <person name="Banfield J.F."/>
        </authorList>
    </citation>
    <scope>NUCLEOTIDE SEQUENCE [LARGE SCALE GENOMIC DNA]</scope>
</reference>
<dbReference type="PANTHER" id="PTHR47959">
    <property type="entry name" value="ATP-DEPENDENT RNA HELICASE RHLE-RELATED"/>
    <property type="match status" value="1"/>
</dbReference>
<dbReference type="SMART" id="SM00490">
    <property type="entry name" value="HELICc"/>
    <property type="match status" value="1"/>
</dbReference>
<evidence type="ECO:0000256" key="3">
    <source>
        <dbReference type="ARBA" id="ARBA00022806"/>
    </source>
</evidence>
<dbReference type="PROSITE" id="PS51192">
    <property type="entry name" value="HELICASE_ATP_BIND_1"/>
    <property type="match status" value="1"/>
</dbReference>
<dbReference type="PROSITE" id="PS51195">
    <property type="entry name" value="Q_MOTIF"/>
    <property type="match status" value="1"/>
</dbReference>
<dbReference type="GO" id="GO:0003724">
    <property type="term" value="F:RNA helicase activity"/>
    <property type="evidence" value="ECO:0007669"/>
    <property type="project" value="InterPro"/>
</dbReference>
<evidence type="ECO:0000259" key="10">
    <source>
        <dbReference type="PROSITE" id="PS51194"/>
    </source>
</evidence>
<feature type="domain" description="Helicase C-terminal" evidence="10">
    <location>
        <begin position="318"/>
        <end position="433"/>
    </location>
</feature>
<evidence type="ECO:0000256" key="5">
    <source>
        <dbReference type="ARBA" id="ARBA00038437"/>
    </source>
</evidence>
<gene>
    <name evidence="12" type="ORF">A3A34_02060</name>
</gene>
<evidence type="ECO:0000256" key="6">
    <source>
        <dbReference type="PROSITE-ProRule" id="PRU00552"/>
    </source>
</evidence>
<organism evidence="12 13">
    <name type="scientific">Candidatus Kaiserbacteria bacterium RIFCSPLOWO2_01_FULL_50_24</name>
    <dbReference type="NCBI Taxonomy" id="1798507"/>
    <lineage>
        <taxon>Bacteria</taxon>
        <taxon>Candidatus Kaiseribacteriota</taxon>
    </lineage>
</organism>
<dbReference type="GO" id="GO:0005829">
    <property type="term" value="C:cytosol"/>
    <property type="evidence" value="ECO:0007669"/>
    <property type="project" value="TreeGrafter"/>
</dbReference>
<evidence type="ECO:0000259" key="9">
    <source>
        <dbReference type="PROSITE" id="PS51192"/>
    </source>
</evidence>
<dbReference type="AlphaFoldDB" id="A0A1F6EN99"/>
<dbReference type="InterPro" id="IPR000629">
    <property type="entry name" value="RNA-helicase_DEAD-box_CS"/>
</dbReference>
<evidence type="ECO:0000313" key="13">
    <source>
        <dbReference type="Proteomes" id="UP000178587"/>
    </source>
</evidence>
<feature type="region of interest" description="Disordered" evidence="8">
    <location>
        <begin position="1"/>
        <end position="69"/>
    </location>
</feature>
<dbReference type="GO" id="GO:0005524">
    <property type="term" value="F:ATP binding"/>
    <property type="evidence" value="ECO:0007669"/>
    <property type="project" value="UniProtKB-KW"/>
</dbReference>
<feature type="domain" description="Helicase ATP-binding" evidence="9">
    <location>
        <begin position="123"/>
        <end position="292"/>
    </location>
</feature>
<comment type="caution">
    <text evidence="12">The sequence shown here is derived from an EMBL/GenBank/DDBJ whole genome shotgun (WGS) entry which is preliminary data.</text>
</comment>
<evidence type="ECO:0000256" key="7">
    <source>
        <dbReference type="RuleBase" id="RU000492"/>
    </source>
</evidence>
<dbReference type="Pfam" id="PF00271">
    <property type="entry name" value="Helicase_C"/>
    <property type="match status" value="1"/>
</dbReference>
<comment type="similarity">
    <text evidence="5 7">Belongs to the DEAD box helicase family.</text>
</comment>
<dbReference type="GO" id="GO:0016787">
    <property type="term" value="F:hydrolase activity"/>
    <property type="evidence" value="ECO:0007669"/>
    <property type="project" value="UniProtKB-KW"/>
</dbReference>
<dbReference type="SMART" id="SM00487">
    <property type="entry name" value="DEXDc"/>
    <property type="match status" value="1"/>
</dbReference>
<dbReference type="InterPro" id="IPR027417">
    <property type="entry name" value="P-loop_NTPase"/>
</dbReference>
<feature type="compositionally biased region" description="Basic residues" evidence="8">
    <location>
        <begin position="1"/>
        <end position="10"/>
    </location>
</feature>
<dbReference type="InterPro" id="IPR014014">
    <property type="entry name" value="RNA_helicase_DEAD_Q_motif"/>
</dbReference>
<dbReference type="PROSITE" id="PS00039">
    <property type="entry name" value="DEAD_ATP_HELICASE"/>
    <property type="match status" value="1"/>
</dbReference>
<keyword evidence="2 7" id="KW-0378">Hydrolase</keyword>
<evidence type="ECO:0000259" key="11">
    <source>
        <dbReference type="PROSITE" id="PS51195"/>
    </source>
</evidence>
<proteinExistence type="inferred from homology"/>
<dbReference type="GO" id="GO:0003676">
    <property type="term" value="F:nucleic acid binding"/>
    <property type="evidence" value="ECO:0007669"/>
    <property type="project" value="InterPro"/>
</dbReference>
<evidence type="ECO:0000313" key="12">
    <source>
        <dbReference type="EMBL" id="OGG75120.1"/>
    </source>
</evidence>
<dbReference type="STRING" id="1798507.A3A34_02060"/>
<protein>
    <recommendedName>
        <fullName evidence="14">RNA helicase</fullName>
    </recommendedName>
</protein>
<dbReference type="SUPFAM" id="SSF52540">
    <property type="entry name" value="P-loop containing nucleoside triphosphate hydrolases"/>
    <property type="match status" value="1"/>
</dbReference>
<dbReference type="Pfam" id="PF00270">
    <property type="entry name" value="DEAD"/>
    <property type="match status" value="1"/>
</dbReference>
<dbReference type="EMBL" id="MFLU01000007">
    <property type="protein sequence ID" value="OGG75120.1"/>
    <property type="molecule type" value="Genomic_DNA"/>
</dbReference>
<name>A0A1F6EN99_9BACT</name>
<evidence type="ECO:0000256" key="1">
    <source>
        <dbReference type="ARBA" id="ARBA00022741"/>
    </source>
</evidence>
<dbReference type="InterPro" id="IPR011545">
    <property type="entry name" value="DEAD/DEAH_box_helicase_dom"/>
</dbReference>
<dbReference type="InterPro" id="IPR014001">
    <property type="entry name" value="Helicase_ATP-bd"/>
</dbReference>
<dbReference type="PROSITE" id="PS51194">
    <property type="entry name" value="HELICASE_CTER"/>
    <property type="match status" value="1"/>
</dbReference>
<keyword evidence="4 7" id="KW-0067">ATP-binding</keyword>
<keyword evidence="1 7" id="KW-0547">Nucleotide-binding</keyword>
<feature type="domain" description="DEAD-box RNA helicase Q" evidence="11">
    <location>
        <begin position="92"/>
        <end position="120"/>
    </location>
</feature>
<evidence type="ECO:0000256" key="4">
    <source>
        <dbReference type="ARBA" id="ARBA00022840"/>
    </source>
</evidence>
<dbReference type="InterPro" id="IPR001650">
    <property type="entry name" value="Helicase_C-like"/>
</dbReference>
<evidence type="ECO:0008006" key="14">
    <source>
        <dbReference type="Google" id="ProtNLM"/>
    </source>
</evidence>
<evidence type="ECO:0000256" key="2">
    <source>
        <dbReference type="ARBA" id="ARBA00022801"/>
    </source>
</evidence>
<sequence length="433" mass="48052">MSTYSRHSKPSARGPSPRHSGPRPRGGGRSFSGARHSSHARRPFQGARRGGPSPRHGGPRPRGGGRGERIDISRFVNIVDAVEAIETYESRHRFADFEVDARIKENVAKKGYVTPTPIQDHAIPYVLSGRDIVGIANTGTGKTGAFLIPLLNKVVKSRSERVLIIVPTRELAIQIEEEYRGFSRGSGFESVCVVGGANMKTQIRTLGRNPHFVVGTPGRLKDMIGCRAIDLSRFQTLVLDEADRMLDMGFIADVRHIVSYMPRERQTLFFSATLSRDIEKLVGDFLKDPVRVSVKTGDTADTINQNVVRLRGKDKIDVLHELLVRPEFDKVLIFGRTKHGVEKLSKILVTRGFKAASIHGNKTQSHRQRALTAFKENQVRVLVATDVAARGLDIPKVSHVINYDVPNSYNDYVHRIGRTGRAGRMGQALTFVE</sequence>
<dbReference type="InterPro" id="IPR044742">
    <property type="entry name" value="DEAD/DEAH_RhlB"/>
</dbReference>
<dbReference type="Proteomes" id="UP000178587">
    <property type="component" value="Unassembled WGS sequence"/>
</dbReference>
<accession>A0A1F6EN99</accession>
<feature type="short sequence motif" description="Q motif" evidence="6">
    <location>
        <begin position="92"/>
        <end position="120"/>
    </location>
</feature>
<dbReference type="Gene3D" id="3.40.50.300">
    <property type="entry name" value="P-loop containing nucleotide triphosphate hydrolases"/>
    <property type="match status" value="2"/>
</dbReference>
<dbReference type="PANTHER" id="PTHR47959:SF13">
    <property type="entry name" value="ATP-DEPENDENT RNA HELICASE RHLE"/>
    <property type="match status" value="1"/>
</dbReference>
<feature type="compositionally biased region" description="Low complexity" evidence="8">
    <location>
        <begin position="46"/>
        <end position="56"/>
    </location>
</feature>
<dbReference type="CDD" id="cd18787">
    <property type="entry name" value="SF2_C_DEAD"/>
    <property type="match status" value="1"/>
</dbReference>
<evidence type="ECO:0000256" key="8">
    <source>
        <dbReference type="SAM" id="MobiDB-lite"/>
    </source>
</evidence>